<proteinExistence type="predicted"/>
<dbReference type="RefSeq" id="XP_008293037.1">
    <property type="nucleotide sequence ID" value="XM_008294815.1"/>
</dbReference>
<feature type="chain" id="PRO_5041236812" evidence="1">
    <location>
        <begin position="22"/>
        <end position="188"/>
    </location>
</feature>
<organism evidence="3 4">
    <name type="scientific">Stegastes partitus</name>
    <name type="common">bicolor damselfish</name>
    <dbReference type="NCBI Taxonomy" id="144197"/>
    <lineage>
        <taxon>Eukaryota</taxon>
        <taxon>Metazoa</taxon>
        <taxon>Chordata</taxon>
        <taxon>Craniata</taxon>
        <taxon>Vertebrata</taxon>
        <taxon>Euteleostomi</taxon>
        <taxon>Actinopterygii</taxon>
        <taxon>Neopterygii</taxon>
        <taxon>Teleostei</taxon>
        <taxon>Neoteleostei</taxon>
        <taxon>Acanthomorphata</taxon>
        <taxon>Ovalentaria</taxon>
        <taxon>Pomacentridae</taxon>
        <taxon>Stegastes</taxon>
    </lineage>
</organism>
<dbReference type="GO" id="GO:0035627">
    <property type="term" value="P:ceramide transport"/>
    <property type="evidence" value="ECO:0007669"/>
    <property type="project" value="TreeGrafter"/>
</dbReference>
<protein>
    <submittedName>
        <fullName evidence="4">Phospholipid transfer protein-like</fullName>
    </submittedName>
</protein>
<evidence type="ECO:0000259" key="2">
    <source>
        <dbReference type="Pfam" id="PF01273"/>
    </source>
</evidence>
<feature type="domain" description="Lipid-binding serum glycoprotein N-terminal" evidence="2">
    <location>
        <begin position="61"/>
        <end position="178"/>
    </location>
</feature>
<dbReference type="GO" id="GO:1990050">
    <property type="term" value="F:phosphatidic acid transfer activity"/>
    <property type="evidence" value="ECO:0007669"/>
    <property type="project" value="TreeGrafter"/>
</dbReference>
<evidence type="ECO:0000313" key="4">
    <source>
        <dbReference type="RefSeq" id="XP_008293037.1"/>
    </source>
</evidence>
<keyword evidence="3" id="KW-1185">Reference proteome</keyword>
<dbReference type="AlphaFoldDB" id="A0A9Y4N9M4"/>
<dbReference type="SUPFAM" id="SSF55394">
    <property type="entry name" value="Bactericidal permeability-increasing protein, BPI"/>
    <property type="match status" value="1"/>
</dbReference>
<dbReference type="Pfam" id="PF01273">
    <property type="entry name" value="LBP_BPI_CETP"/>
    <property type="match status" value="1"/>
</dbReference>
<sequence>MTSSVFSVFFLLASLVFCVSAVDPAGVKIRITNQALDMLNLQAQAIIQERLLNRPFETLQYGPCSINALTFTQMNIQQATLRFQQDSGFRFEIQNFGVRINFNQQINAWLFQHTAASQFEVGGVAANIEVSLSRNAQGRLSVAMPQCTATADRIALMNGGISGTVLTGLLDCLRRFFNLLVSLIRLFC</sequence>
<dbReference type="InterPro" id="IPR017943">
    <property type="entry name" value="Bactericidal_perm-incr_a/b_dom"/>
</dbReference>
<feature type="signal peptide" evidence="1">
    <location>
        <begin position="1"/>
        <end position="21"/>
    </location>
</feature>
<dbReference type="Gene3D" id="3.15.10.10">
    <property type="entry name" value="Bactericidal permeability-increasing protein, domain 1"/>
    <property type="match status" value="1"/>
</dbReference>
<dbReference type="GO" id="GO:0120017">
    <property type="term" value="F:ceramide transfer activity"/>
    <property type="evidence" value="ECO:0007669"/>
    <property type="project" value="TreeGrafter"/>
</dbReference>
<accession>A0A9Y4N9M4</accession>
<keyword evidence="1" id="KW-0732">Signal</keyword>
<dbReference type="PANTHER" id="PTHR10504">
    <property type="entry name" value="BACTERICIDAL PERMEABILITY-INCREASING BPI PROTEIN-RELATED"/>
    <property type="match status" value="1"/>
</dbReference>
<dbReference type="InterPro" id="IPR017942">
    <property type="entry name" value="Lipid-bd_serum_glycop_N"/>
</dbReference>
<gene>
    <name evidence="4" type="primary">LOC103366941</name>
</gene>
<dbReference type="GO" id="GO:0034375">
    <property type="term" value="P:high-density lipoprotein particle remodeling"/>
    <property type="evidence" value="ECO:0007669"/>
    <property type="project" value="TreeGrafter"/>
</dbReference>
<dbReference type="GO" id="GO:0008289">
    <property type="term" value="F:lipid binding"/>
    <property type="evidence" value="ECO:0007669"/>
    <property type="project" value="InterPro"/>
</dbReference>
<dbReference type="PANTHER" id="PTHR10504:SF16">
    <property type="entry name" value="PHOSPHOLIPID TRANSFER PROTEIN"/>
    <property type="match status" value="1"/>
</dbReference>
<evidence type="ECO:0000256" key="1">
    <source>
        <dbReference type="SAM" id="SignalP"/>
    </source>
</evidence>
<dbReference type="InterPro" id="IPR032942">
    <property type="entry name" value="BPI/LBP/Plunc"/>
</dbReference>
<reference evidence="4" key="1">
    <citation type="submission" date="2025-08" db="UniProtKB">
        <authorList>
            <consortium name="RefSeq"/>
        </authorList>
    </citation>
    <scope>IDENTIFICATION</scope>
</reference>
<dbReference type="GO" id="GO:1904121">
    <property type="term" value="F:phosphatidylethanolamine transfer activity"/>
    <property type="evidence" value="ECO:0007669"/>
    <property type="project" value="TreeGrafter"/>
</dbReference>
<feature type="non-terminal residue" evidence="4">
    <location>
        <position position="188"/>
    </location>
</feature>
<dbReference type="Proteomes" id="UP000694891">
    <property type="component" value="Unplaced"/>
</dbReference>
<evidence type="ECO:0000313" key="3">
    <source>
        <dbReference type="Proteomes" id="UP000694891"/>
    </source>
</evidence>
<dbReference type="GeneID" id="103366941"/>
<name>A0A9Y4N9M4_9TELE</name>
<dbReference type="GO" id="GO:0005615">
    <property type="term" value="C:extracellular space"/>
    <property type="evidence" value="ECO:0007669"/>
    <property type="project" value="TreeGrafter"/>
</dbReference>